<dbReference type="GO" id="GO:0005777">
    <property type="term" value="C:peroxisome"/>
    <property type="evidence" value="ECO:0007669"/>
    <property type="project" value="UniProtKB-SubCell"/>
</dbReference>
<dbReference type="Gene3D" id="3.40.50.12780">
    <property type="entry name" value="N-terminal domain of ligase-like"/>
    <property type="match status" value="1"/>
</dbReference>
<keyword evidence="7" id="KW-0067">ATP-binding</keyword>
<dbReference type="PANTHER" id="PTHR24096:SF422">
    <property type="entry name" value="BCDNA.GH02901"/>
    <property type="match status" value="1"/>
</dbReference>
<evidence type="ECO:0000256" key="3">
    <source>
        <dbReference type="ARBA" id="ARBA00012532"/>
    </source>
</evidence>
<dbReference type="FunFam" id="3.40.50.12780:FF:000003">
    <property type="entry name" value="Long-chain-fatty-acid--CoA ligase FadD"/>
    <property type="match status" value="1"/>
</dbReference>
<dbReference type="GO" id="GO:0046872">
    <property type="term" value="F:metal ion binding"/>
    <property type="evidence" value="ECO:0007669"/>
    <property type="project" value="UniProtKB-KW"/>
</dbReference>
<reference evidence="16 17" key="1">
    <citation type="journal article" date="2008" name="Nature">
        <title>The genome of the model beetle and pest Tribolium castaneum.</title>
        <authorList>
            <consortium name="Tribolium Genome Sequencing Consortium"/>
            <person name="Richards S."/>
            <person name="Gibbs R.A."/>
            <person name="Weinstock G.M."/>
            <person name="Brown S.J."/>
            <person name="Denell R."/>
            <person name="Beeman R.W."/>
            <person name="Gibbs R."/>
            <person name="Beeman R.W."/>
            <person name="Brown S.J."/>
            <person name="Bucher G."/>
            <person name="Friedrich M."/>
            <person name="Grimmelikhuijzen C.J."/>
            <person name="Klingler M."/>
            <person name="Lorenzen M."/>
            <person name="Richards S."/>
            <person name="Roth S."/>
            <person name="Schroder R."/>
            <person name="Tautz D."/>
            <person name="Zdobnov E.M."/>
            <person name="Muzny D."/>
            <person name="Gibbs R.A."/>
            <person name="Weinstock G.M."/>
            <person name="Attaway T."/>
            <person name="Bell S."/>
            <person name="Buhay C.J."/>
            <person name="Chandrabose M.N."/>
            <person name="Chavez D."/>
            <person name="Clerk-Blankenburg K.P."/>
            <person name="Cree A."/>
            <person name="Dao M."/>
            <person name="Davis C."/>
            <person name="Chacko J."/>
            <person name="Dinh H."/>
            <person name="Dugan-Rocha S."/>
            <person name="Fowler G."/>
            <person name="Garner T.T."/>
            <person name="Garnes J."/>
            <person name="Gnirke A."/>
            <person name="Hawes A."/>
            <person name="Hernandez J."/>
            <person name="Hines S."/>
            <person name="Holder M."/>
            <person name="Hume J."/>
            <person name="Jhangiani S.N."/>
            <person name="Joshi V."/>
            <person name="Khan Z.M."/>
            <person name="Jackson L."/>
            <person name="Kovar C."/>
            <person name="Kowis A."/>
            <person name="Lee S."/>
            <person name="Lewis L.R."/>
            <person name="Margolis J."/>
            <person name="Morgan M."/>
            <person name="Nazareth L.V."/>
            <person name="Nguyen N."/>
            <person name="Okwuonu G."/>
            <person name="Parker D."/>
            <person name="Richards S."/>
            <person name="Ruiz S.J."/>
            <person name="Santibanez J."/>
            <person name="Savard J."/>
            <person name="Scherer S.E."/>
            <person name="Schneider B."/>
            <person name="Sodergren E."/>
            <person name="Tautz D."/>
            <person name="Vattahil S."/>
            <person name="Villasana D."/>
            <person name="White C.S."/>
            <person name="Wright R."/>
            <person name="Park Y."/>
            <person name="Beeman R.W."/>
            <person name="Lord J."/>
            <person name="Oppert B."/>
            <person name="Lorenzen M."/>
            <person name="Brown S."/>
            <person name="Wang L."/>
            <person name="Savard J."/>
            <person name="Tautz D."/>
            <person name="Richards S."/>
            <person name="Weinstock G."/>
            <person name="Gibbs R.A."/>
            <person name="Liu Y."/>
            <person name="Worley K."/>
            <person name="Weinstock G."/>
            <person name="Elsik C.G."/>
            <person name="Reese J.T."/>
            <person name="Elhaik E."/>
            <person name="Landan G."/>
            <person name="Graur D."/>
            <person name="Arensburger P."/>
            <person name="Atkinson P."/>
            <person name="Beeman R.W."/>
            <person name="Beidler J."/>
            <person name="Brown S.J."/>
            <person name="Demuth J.P."/>
            <person name="Drury D.W."/>
            <person name="Du Y.Z."/>
            <person name="Fujiwara H."/>
            <person name="Lorenzen M."/>
            <person name="Maselli V."/>
            <person name="Osanai M."/>
            <person name="Park Y."/>
            <person name="Robertson H.M."/>
            <person name="Tu Z."/>
            <person name="Wang J.J."/>
            <person name="Wang S."/>
            <person name="Richards S."/>
            <person name="Song H."/>
            <person name="Zhang L."/>
            <person name="Sodergren E."/>
            <person name="Werner D."/>
            <person name="Stanke M."/>
            <person name="Morgenstern B."/>
            <person name="Solovyev V."/>
            <person name="Kosarev P."/>
            <person name="Brown G."/>
            <person name="Chen H.C."/>
            <person name="Ermolaeva O."/>
            <person name="Hlavina W."/>
            <person name="Kapustin Y."/>
            <person name="Kiryutin B."/>
            <person name="Kitts P."/>
            <person name="Maglott D."/>
            <person name="Pruitt K."/>
            <person name="Sapojnikov V."/>
            <person name="Souvorov A."/>
            <person name="Mackey A.J."/>
            <person name="Waterhouse R.M."/>
            <person name="Wyder S."/>
            <person name="Zdobnov E.M."/>
            <person name="Zdobnov E.M."/>
            <person name="Wyder S."/>
            <person name="Kriventseva E.V."/>
            <person name="Kadowaki T."/>
            <person name="Bork P."/>
            <person name="Aranda M."/>
            <person name="Bao R."/>
            <person name="Beermann A."/>
            <person name="Berns N."/>
            <person name="Bolognesi R."/>
            <person name="Bonneton F."/>
            <person name="Bopp D."/>
            <person name="Brown S.J."/>
            <person name="Bucher G."/>
            <person name="Butts T."/>
            <person name="Chaumot A."/>
            <person name="Denell R.E."/>
            <person name="Ferrier D.E."/>
            <person name="Friedrich M."/>
            <person name="Gordon C.M."/>
            <person name="Jindra M."/>
            <person name="Klingler M."/>
            <person name="Lan Q."/>
            <person name="Lattorff H.M."/>
            <person name="Laudet V."/>
            <person name="von Levetsow C."/>
            <person name="Liu Z."/>
            <person name="Lutz R."/>
            <person name="Lynch J.A."/>
            <person name="da Fonseca R.N."/>
            <person name="Posnien N."/>
            <person name="Reuter R."/>
            <person name="Roth S."/>
            <person name="Savard J."/>
            <person name="Schinko J.B."/>
            <person name="Schmitt C."/>
            <person name="Schoppmeier M."/>
            <person name="Schroder R."/>
            <person name="Shippy T.D."/>
            <person name="Simonnet F."/>
            <person name="Marques-Souza H."/>
            <person name="Tautz D."/>
            <person name="Tomoyasu Y."/>
            <person name="Trauner J."/>
            <person name="Van der Zee M."/>
            <person name="Vervoort M."/>
            <person name="Wittkopp N."/>
            <person name="Wimmer E.A."/>
            <person name="Yang X."/>
            <person name="Jones A.K."/>
            <person name="Sattelle D.B."/>
            <person name="Ebert P.R."/>
            <person name="Nelson D."/>
            <person name="Scott J.G."/>
            <person name="Beeman R.W."/>
            <person name="Muthukrishnan S."/>
            <person name="Kramer K.J."/>
            <person name="Arakane Y."/>
            <person name="Beeman R.W."/>
            <person name="Zhu Q."/>
            <person name="Hogenkamp D."/>
            <person name="Dixit R."/>
            <person name="Oppert B."/>
            <person name="Jiang H."/>
            <person name="Zou Z."/>
            <person name="Marshall J."/>
            <person name="Elpidina E."/>
            <person name="Vinokurov K."/>
            <person name="Oppert C."/>
            <person name="Zou Z."/>
            <person name="Evans J."/>
            <person name="Lu Z."/>
            <person name="Zhao P."/>
            <person name="Sumathipala N."/>
            <person name="Altincicek B."/>
            <person name="Vilcinskas A."/>
            <person name="Williams M."/>
            <person name="Hultmark D."/>
            <person name="Hetru C."/>
            <person name="Jiang H."/>
            <person name="Grimmelikhuijzen C.J."/>
            <person name="Hauser F."/>
            <person name="Cazzamali G."/>
            <person name="Williamson M."/>
            <person name="Park Y."/>
            <person name="Li B."/>
            <person name="Tanaka Y."/>
            <person name="Predel R."/>
            <person name="Neupert S."/>
            <person name="Schachtner J."/>
            <person name="Verleyen P."/>
            <person name="Raible F."/>
            <person name="Bork P."/>
            <person name="Friedrich M."/>
            <person name="Walden K.K."/>
            <person name="Robertson H.M."/>
            <person name="Angeli S."/>
            <person name="Foret S."/>
            <person name="Bucher G."/>
            <person name="Schuetz S."/>
            <person name="Maleszka R."/>
            <person name="Wimmer E.A."/>
            <person name="Beeman R.W."/>
            <person name="Lorenzen M."/>
            <person name="Tomoyasu Y."/>
            <person name="Miller S.C."/>
            <person name="Grossmann D."/>
            <person name="Bucher G."/>
        </authorList>
    </citation>
    <scope>NUCLEOTIDE SEQUENCE [LARGE SCALE GENOMIC DNA]</scope>
    <source>
        <strain evidence="16 17">Georgia GA2</strain>
    </source>
</reference>
<evidence type="ECO:0000256" key="5">
    <source>
        <dbReference type="ARBA" id="ARBA00022723"/>
    </source>
</evidence>
<comment type="subcellular location">
    <subcellularLocation>
        <location evidence="1">Peroxisome</location>
    </subcellularLocation>
</comment>
<dbReference type="InterPro" id="IPR000873">
    <property type="entry name" value="AMP-dep_synth/lig_dom"/>
</dbReference>
<dbReference type="InterPro" id="IPR025110">
    <property type="entry name" value="AMP-bd_C"/>
</dbReference>
<evidence type="ECO:0000256" key="8">
    <source>
        <dbReference type="ARBA" id="ARBA00023002"/>
    </source>
</evidence>
<reference evidence="16 17" key="2">
    <citation type="journal article" date="2010" name="Nucleic Acids Res.">
        <title>BeetleBase in 2010: revisions to provide comprehensive genomic information for Tribolium castaneum.</title>
        <authorList>
            <person name="Kim H.S."/>
            <person name="Murphy T."/>
            <person name="Xia J."/>
            <person name="Caragea D."/>
            <person name="Park Y."/>
            <person name="Beeman R.W."/>
            <person name="Lorenzen M.D."/>
            <person name="Butcher S."/>
            <person name="Manak J.R."/>
            <person name="Brown S.J."/>
        </authorList>
    </citation>
    <scope>GENOME REANNOTATION</scope>
    <source>
        <strain evidence="16 17">Georgia GA2</strain>
    </source>
</reference>
<dbReference type="AlphaFoldDB" id="D2A1H8"/>
<organism evidence="16 17">
    <name type="scientific">Tribolium castaneum</name>
    <name type="common">Red flour beetle</name>
    <dbReference type="NCBI Taxonomy" id="7070"/>
    <lineage>
        <taxon>Eukaryota</taxon>
        <taxon>Metazoa</taxon>
        <taxon>Ecdysozoa</taxon>
        <taxon>Arthropoda</taxon>
        <taxon>Hexapoda</taxon>
        <taxon>Insecta</taxon>
        <taxon>Pterygota</taxon>
        <taxon>Neoptera</taxon>
        <taxon>Endopterygota</taxon>
        <taxon>Coleoptera</taxon>
        <taxon>Polyphaga</taxon>
        <taxon>Cucujiformia</taxon>
        <taxon>Tenebrionidae</taxon>
        <taxon>Tenebrionidae incertae sedis</taxon>
        <taxon>Tribolium</taxon>
    </lineage>
</organism>
<gene>
    <name evidence="16" type="primary">AUGUSTUS-3.0.2_07097</name>
    <name evidence="16" type="ORF">TcasGA2_TC007097</name>
</gene>
<dbReference type="PANTHER" id="PTHR24096">
    <property type="entry name" value="LONG-CHAIN-FATTY-ACID--COA LIGASE"/>
    <property type="match status" value="1"/>
</dbReference>
<keyword evidence="10" id="KW-0576">Peroxisome</keyword>
<protein>
    <recommendedName>
        <fullName evidence="4">Luciferin 4-monooxygenase</fullName>
        <ecNumber evidence="3">1.13.12.7</ecNumber>
    </recommendedName>
</protein>
<dbReference type="InterPro" id="IPR045851">
    <property type="entry name" value="AMP-bd_C_sf"/>
</dbReference>
<keyword evidence="6" id="KW-0547">Nucleotide-binding</keyword>
<dbReference type="KEGG" id="tca:655270"/>
<dbReference type="Pfam" id="PF13193">
    <property type="entry name" value="AMP-binding_C"/>
    <property type="match status" value="1"/>
</dbReference>
<dbReference type="STRING" id="7070.D2A1H8"/>
<dbReference type="OMA" id="IPINPIY"/>
<sequence>MSVIRNILSVRFPKSVKSLSVLNVARRLSSSNIIDSGFPDVSIPNVSIPEFIFSKCEKYENLTASECGITGRKYTYRDILKKSKNLAKALRKKLNLNDGDVVALLLPNVPEFPIAALGVLHAGLVVTTLNPVYTSEEIARQLTDSSAKAVITLIDLHEVASNSCKLLNKTLPILSIKSSQTQTFPRGAIDFREFTDNAVDYPEIQPRKPEDLAFLPYSSGTTGLPKGVQLSNYNIVANISQNSSPHLPVIEETTNTHQDVIPVVLPMFHIYGFSVNTLFALSKGTKIVTLARFTPDDYVSVLRNHKPHILFIVPPIVLFLSAHPMVKPEDLHCVRVVFSGAAPLGALDEQRFVEKSGKSVSVLQGYGLTETSPTVTAISAQLKSEKNVYGSIGRPIPNTLVKIINVDDPTGTPLGPNATGELLVKGPQVMKGYLNRPEETENAFLDGWFRTGDMAYYNEDHVFFITDRLKELIKVKGFQVAPAELEEIIRDFPNVDDAAVIGVPHPTQGEAPRAYIVPKKNTKVNTKDLEEYFKGKVAHYKQLKGGIAIVDSIPKNASGKIMRRQLKLEFEAANK</sequence>
<dbReference type="GO" id="GO:0046949">
    <property type="term" value="P:fatty-acyl-CoA biosynthetic process"/>
    <property type="evidence" value="ECO:0000318"/>
    <property type="project" value="GO_Central"/>
</dbReference>
<comment type="similarity">
    <text evidence="2">Belongs to the ATP-dependent AMP-binding enzyme family.</text>
</comment>
<feature type="domain" description="AMP-binding enzyme C-terminal" evidence="15">
    <location>
        <begin position="484"/>
        <end position="560"/>
    </location>
</feature>
<keyword evidence="9" id="KW-0503">Monooxygenase</keyword>
<evidence type="ECO:0000256" key="2">
    <source>
        <dbReference type="ARBA" id="ARBA00006432"/>
    </source>
</evidence>
<dbReference type="CDD" id="cd05911">
    <property type="entry name" value="Firefly_Luc_like"/>
    <property type="match status" value="1"/>
</dbReference>
<keyword evidence="12" id="KW-0599">Photoprotein</keyword>
<dbReference type="Gene3D" id="3.30.300.30">
    <property type="match status" value="1"/>
</dbReference>
<evidence type="ECO:0000256" key="10">
    <source>
        <dbReference type="ARBA" id="ARBA00023140"/>
    </source>
</evidence>
<dbReference type="InParanoid" id="D2A1H8"/>
<dbReference type="eggNOG" id="KOG1176">
    <property type="taxonomic scope" value="Eukaryota"/>
</dbReference>
<dbReference type="GO" id="GO:0004497">
    <property type="term" value="F:monooxygenase activity"/>
    <property type="evidence" value="ECO:0007669"/>
    <property type="project" value="UniProtKB-KW"/>
</dbReference>
<dbReference type="InterPro" id="IPR042099">
    <property type="entry name" value="ANL_N_sf"/>
</dbReference>
<dbReference type="GO" id="GO:0008218">
    <property type="term" value="P:bioluminescence"/>
    <property type="evidence" value="ECO:0007669"/>
    <property type="project" value="UniProtKB-KW"/>
</dbReference>
<evidence type="ECO:0000256" key="6">
    <source>
        <dbReference type="ARBA" id="ARBA00022741"/>
    </source>
</evidence>
<evidence type="ECO:0000259" key="14">
    <source>
        <dbReference type="Pfam" id="PF00501"/>
    </source>
</evidence>
<dbReference type="EC" id="1.13.12.7" evidence="3"/>
<keyword evidence="17" id="KW-1185">Reference proteome</keyword>
<proteinExistence type="inferred from homology"/>
<evidence type="ECO:0000256" key="1">
    <source>
        <dbReference type="ARBA" id="ARBA00004275"/>
    </source>
</evidence>
<evidence type="ECO:0000313" key="16">
    <source>
        <dbReference type="EMBL" id="EFA01537.1"/>
    </source>
</evidence>
<evidence type="ECO:0000256" key="9">
    <source>
        <dbReference type="ARBA" id="ARBA00023033"/>
    </source>
</evidence>
<evidence type="ECO:0000256" key="4">
    <source>
        <dbReference type="ARBA" id="ARBA00019043"/>
    </source>
</evidence>
<evidence type="ECO:0000259" key="15">
    <source>
        <dbReference type="Pfam" id="PF13193"/>
    </source>
</evidence>
<comment type="catalytic activity">
    <reaction evidence="13">
        <text>firefly D-luciferin + ATP + O2 = firefly oxyluciferin + hnu + AMP + CO2 + diphosphate</text>
        <dbReference type="Rhea" id="RHEA:10732"/>
        <dbReference type="ChEBI" id="CHEBI:15379"/>
        <dbReference type="ChEBI" id="CHEBI:16526"/>
        <dbReference type="ChEBI" id="CHEBI:16792"/>
        <dbReference type="ChEBI" id="CHEBI:30212"/>
        <dbReference type="ChEBI" id="CHEBI:30616"/>
        <dbReference type="ChEBI" id="CHEBI:33019"/>
        <dbReference type="ChEBI" id="CHEBI:58038"/>
        <dbReference type="ChEBI" id="CHEBI:456215"/>
        <dbReference type="EC" id="1.13.12.7"/>
    </reaction>
</comment>
<keyword evidence="5" id="KW-0479">Metal-binding</keyword>
<dbReference type="HOGENOM" id="CLU_000022_59_7_1"/>
<accession>D2A1H8</accession>
<evidence type="ECO:0000256" key="7">
    <source>
        <dbReference type="ARBA" id="ARBA00022840"/>
    </source>
</evidence>
<keyword evidence="11" id="KW-0455">Luminescence</keyword>
<dbReference type="GO" id="GO:0001676">
    <property type="term" value="P:long-chain fatty acid metabolic process"/>
    <property type="evidence" value="ECO:0000318"/>
    <property type="project" value="GO_Central"/>
</dbReference>
<dbReference type="OrthoDB" id="10253869at2759"/>
<dbReference type="PhylomeDB" id="D2A1H8"/>
<dbReference type="GO" id="GO:0004467">
    <property type="term" value="F:long-chain fatty acid-CoA ligase activity"/>
    <property type="evidence" value="ECO:0000318"/>
    <property type="project" value="GO_Central"/>
</dbReference>
<keyword evidence="16" id="KW-0436">Ligase</keyword>
<dbReference type="FunFam" id="3.30.300.30:FF:000007">
    <property type="entry name" value="4-coumarate--CoA ligase 2"/>
    <property type="match status" value="1"/>
</dbReference>
<name>D2A1H8_TRICA</name>
<evidence type="ECO:0000313" key="17">
    <source>
        <dbReference type="Proteomes" id="UP000007266"/>
    </source>
</evidence>
<dbReference type="EMBL" id="KQ971338">
    <property type="protein sequence ID" value="EFA01537.1"/>
    <property type="molecule type" value="Genomic_DNA"/>
</dbReference>
<keyword evidence="8" id="KW-0560">Oxidoreductase</keyword>
<feature type="domain" description="AMP-dependent synthetase/ligase" evidence="14">
    <location>
        <begin position="56"/>
        <end position="434"/>
    </location>
</feature>
<dbReference type="Proteomes" id="UP000007266">
    <property type="component" value="Linkage group 4"/>
</dbReference>
<evidence type="ECO:0000256" key="11">
    <source>
        <dbReference type="ARBA" id="ARBA00023223"/>
    </source>
</evidence>
<dbReference type="InterPro" id="IPR020845">
    <property type="entry name" value="AMP-binding_CS"/>
</dbReference>
<dbReference type="FunCoup" id="D2A1H8">
    <property type="interactions" value="238"/>
</dbReference>
<dbReference type="SUPFAM" id="SSF56801">
    <property type="entry name" value="Acetyl-CoA synthetase-like"/>
    <property type="match status" value="1"/>
</dbReference>
<evidence type="ECO:0000256" key="13">
    <source>
        <dbReference type="ARBA" id="ARBA00048497"/>
    </source>
</evidence>
<dbReference type="GO" id="GO:0005524">
    <property type="term" value="F:ATP binding"/>
    <property type="evidence" value="ECO:0007669"/>
    <property type="project" value="UniProtKB-KW"/>
</dbReference>
<dbReference type="PROSITE" id="PS00455">
    <property type="entry name" value="AMP_BINDING"/>
    <property type="match status" value="1"/>
</dbReference>
<evidence type="ECO:0000256" key="12">
    <source>
        <dbReference type="ARBA" id="ARBA00023262"/>
    </source>
</evidence>
<dbReference type="Pfam" id="PF00501">
    <property type="entry name" value="AMP-binding"/>
    <property type="match status" value="1"/>
</dbReference>